<dbReference type="GO" id="GO:0015627">
    <property type="term" value="C:type II protein secretion system complex"/>
    <property type="evidence" value="ECO:0007669"/>
    <property type="project" value="InterPro"/>
</dbReference>
<reference evidence="7 8" key="1">
    <citation type="submission" date="2019-06" db="EMBL/GenBank/DDBJ databases">
        <authorList>
            <person name="Li F."/>
        </authorList>
    </citation>
    <scope>NUCLEOTIDE SEQUENCE [LARGE SCALE GENOMIC DNA]</scope>
    <source>
        <strain evidence="7 8">10F1D-1</strain>
    </source>
</reference>
<accession>A0A506XPZ5</accession>
<organism evidence="7 8">
    <name type="scientific">Schumannella soli</name>
    <dbReference type="NCBI Taxonomy" id="2590779"/>
    <lineage>
        <taxon>Bacteria</taxon>
        <taxon>Bacillati</taxon>
        <taxon>Actinomycetota</taxon>
        <taxon>Actinomycetes</taxon>
        <taxon>Micrococcales</taxon>
        <taxon>Microbacteriaceae</taxon>
        <taxon>Schumannella</taxon>
    </lineage>
</organism>
<dbReference type="InterPro" id="IPR045584">
    <property type="entry name" value="Pilin-like"/>
</dbReference>
<dbReference type="AlphaFoldDB" id="A0A506XPZ5"/>
<dbReference type="PRINTS" id="PR00813">
    <property type="entry name" value="BCTERIALGSPG"/>
</dbReference>
<keyword evidence="2" id="KW-0488">Methylation</keyword>
<name>A0A506XPZ5_9MICO</name>
<gene>
    <name evidence="7" type="ORF">FJ657_14520</name>
</gene>
<evidence type="ECO:0000313" key="7">
    <source>
        <dbReference type="EMBL" id="TPW74784.1"/>
    </source>
</evidence>
<protein>
    <submittedName>
        <fullName evidence="7">Prepilin-type N-terminal cleavage/methylation domain-containing protein</fullName>
    </submittedName>
</protein>
<dbReference type="Gene3D" id="3.30.700.10">
    <property type="entry name" value="Glycoprotein, Type 4 Pilin"/>
    <property type="match status" value="1"/>
</dbReference>
<sequence>MDALDRARSRISRVLDCARRDAGFTLVELLVVVMMIGVLAAIAVPVYVSVQNGAKDSGVKSDLAAAKQAAIAYSVTANGRYPSTLSTNDLRPFGYGAASVAYPAGGAPQWKSVPADNASTFCIWALSPTGATFSVTEQGGVTAAGCS</sequence>
<evidence type="ECO:0000256" key="6">
    <source>
        <dbReference type="SAM" id="Phobius"/>
    </source>
</evidence>
<dbReference type="InterPro" id="IPR000983">
    <property type="entry name" value="Bac_GSPG_pilin"/>
</dbReference>
<dbReference type="EMBL" id="VHQG01000004">
    <property type="protein sequence ID" value="TPW74784.1"/>
    <property type="molecule type" value="Genomic_DNA"/>
</dbReference>
<evidence type="ECO:0000256" key="5">
    <source>
        <dbReference type="ARBA" id="ARBA00023136"/>
    </source>
</evidence>
<proteinExistence type="predicted"/>
<dbReference type="GO" id="GO:0015628">
    <property type="term" value="P:protein secretion by the type II secretion system"/>
    <property type="evidence" value="ECO:0007669"/>
    <property type="project" value="InterPro"/>
</dbReference>
<evidence type="ECO:0000256" key="3">
    <source>
        <dbReference type="ARBA" id="ARBA00022692"/>
    </source>
</evidence>
<keyword evidence="4 6" id="KW-1133">Transmembrane helix</keyword>
<keyword evidence="5 6" id="KW-0472">Membrane</keyword>
<dbReference type="InterPro" id="IPR012902">
    <property type="entry name" value="N_methyl_site"/>
</dbReference>
<dbReference type="PANTHER" id="PTHR30093">
    <property type="entry name" value="GENERAL SECRETION PATHWAY PROTEIN G"/>
    <property type="match status" value="1"/>
</dbReference>
<dbReference type="PROSITE" id="PS00409">
    <property type="entry name" value="PROKAR_NTER_METHYL"/>
    <property type="match status" value="1"/>
</dbReference>
<dbReference type="Proteomes" id="UP000316252">
    <property type="component" value="Unassembled WGS sequence"/>
</dbReference>
<dbReference type="PANTHER" id="PTHR30093:SF44">
    <property type="entry name" value="TYPE II SECRETION SYSTEM CORE PROTEIN G"/>
    <property type="match status" value="1"/>
</dbReference>
<evidence type="ECO:0000313" key="8">
    <source>
        <dbReference type="Proteomes" id="UP000316252"/>
    </source>
</evidence>
<evidence type="ECO:0000256" key="2">
    <source>
        <dbReference type="ARBA" id="ARBA00022481"/>
    </source>
</evidence>
<dbReference type="NCBIfam" id="TIGR02532">
    <property type="entry name" value="IV_pilin_GFxxxE"/>
    <property type="match status" value="1"/>
</dbReference>
<keyword evidence="3 6" id="KW-0812">Transmembrane</keyword>
<dbReference type="OrthoDB" id="4980053at2"/>
<dbReference type="SUPFAM" id="SSF54523">
    <property type="entry name" value="Pili subunits"/>
    <property type="match status" value="1"/>
</dbReference>
<dbReference type="Pfam" id="PF07963">
    <property type="entry name" value="N_methyl"/>
    <property type="match status" value="1"/>
</dbReference>
<comment type="caution">
    <text evidence="7">The sequence shown here is derived from an EMBL/GenBank/DDBJ whole genome shotgun (WGS) entry which is preliminary data.</text>
</comment>
<evidence type="ECO:0000256" key="4">
    <source>
        <dbReference type="ARBA" id="ARBA00022989"/>
    </source>
</evidence>
<dbReference type="GO" id="GO:0016020">
    <property type="term" value="C:membrane"/>
    <property type="evidence" value="ECO:0007669"/>
    <property type="project" value="UniProtKB-SubCell"/>
</dbReference>
<keyword evidence="8" id="KW-1185">Reference proteome</keyword>
<comment type="subcellular location">
    <subcellularLocation>
        <location evidence="1">Membrane</location>
        <topology evidence="1">Single-pass membrane protein</topology>
    </subcellularLocation>
</comment>
<feature type="transmembrane region" description="Helical" evidence="6">
    <location>
        <begin position="21"/>
        <end position="48"/>
    </location>
</feature>
<evidence type="ECO:0000256" key="1">
    <source>
        <dbReference type="ARBA" id="ARBA00004167"/>
    </source>
</evidence>